<evidence type="ECO:0000313" key="1">
    <source>
        <dbReference type="EMBL" id="GIG08653.1"/>
    </source>
</evidence>
<sequence length="101" mass="11036">MERLWRQLQRPLLAKVVAAYDRGVFTVDPVAYAADLSEPTDRVLAGLTALQVAGFLEIRAHHDSLLITRICPLARQVLCAEPDPIDPDRVPGPVLRAPGAT</sequence>
<dbReference type="EMBL" id="BONI01000050">
    <property type="protein sequence ID" value="GIG08653.1"/>
    <property type="molecule type" value="Genomic_DNA"/>
</dbReference>
<dbReference type="RefSeq" id="WP_203694960.1">
    <property type="nucleotide sequence ID" value="NZ_BAAALC010000001.1"/>
</dbReference>
<gene>
    <name evidence="1" type="ORF">Cco03nite_53530</name>
</gene>
<dbReference type="AlphaFoldDB" id="A0A8J3KYP5"/>
<keyword evidence="2" id="KW-1185">Reference proteome</keyword>
<evidence type="ECO:0000313" key="2">
    <source>
        <dbReference type="Proteomes" id="UP000630887"/>
    </source>
</evidence>
<name>A0A8J3KYP5_9ACTN</name>
<accession>A0A8J3KYP5</accession>
<proteinExistence type="predicted"/>
<dbReference type="Proteomes" id="UP000630887">
    <property type="component" value="Unassembled WGS sequence"/>
</dbReference>
<organism evidence="1 2">
    <name type="scientific">Catellatospora coxensis</name>
    <dbReference type="NCBI Taxonomy" id="310354"/>
    <lineage>
        <taxon>Bacteria</taxon>
        <taxon>Bacillati</taxon>
        <taxon>Actinomycetota</taxon>
        <taxon>Actinomycetes</taxon>
        <taxon>Micromonosporales</taxon>
        <taxon>Micromonosporaceae</taxon>
        <taxon>Catellatospora</taxon>
    </lineage>
</organism>
<reference evidence="1 2" key="1">
    <citation type="submission" date="2021-01" db="EMBL/GenBank/DDBJ databases">
        <title>Whole genome shotgun sequence of Catellatospora coxensis NBRC 107359.</title>
        <authorList>
            <person name="Komaki H."/>
            <person name="Tamura T."/>
        </authorList>
    </citation>
    <scope>NUCLEOTIDE SEQUENCE [LARGE SCALE GENOMIC DNA]</scope>
    <source>
        <strain evidence="1 2">NBRC 107359</strain>
    </source>
</reference>
<protein>
    <submittedName>
        <fullName evidence="1">Uncharacterized protein</fullName>
    </submittedName>
</protein>
<comment type="caution">
    <text evidence="1">The sequence shown here is derived from an EMBL/GenBank/DDBJ whole genome shotgun (WGS) entry which is preliminary data.</text>
</comment>